<dbReference type="Proteomes" id="UP000522313">
    <property type="component" value="Unassembled WGS sequence"/>
</dbReference>
<dbReference type="RefSeq" id="WP_184035947.1">
    <property type="nucleotide sequence ID" value="NZ_BAABAR010000003.1"/>
</dbReference>
<accession>A0A7X0JF21</accession>
<evidence type="ECO:0000313" key="1">
    <source>
        <dbReference type="EMBL" id="MBB6506395.1"/>
    </source>
</evidence>
<proteinExistence type="predicted"/>
<name>A0A7X0JF21_9SPHN</name>
<reference evidence="1 2" key="1">
    <citation type="submission" date="2020-08" db="EMBL/GenBank/DDBJ databases">
        <title>The Agave Microbiome: Exploring the role of microbial communities in plant adaptations to desert environments.</title>
        <authorList>
            <person name="Partida-Martinez L.P."/>
        </authorList>
    </citation>
    <scope>NUCLEOTIDE SEQUENCE [LARGE SCALE GENOMIC DNA]</scope>
    <source>
        <strain evidence="1 2">AS3.13</strain>
    </source>
</reference>
<reference evidence="1 2" key="2">
    <citation type="submission" date="2020-08" db="EMBL/GenBank/DDBJ databases">
        <authorList>
            <person name="Partida-Martinez L."/>
            <person name="Huntemann M."/>
            <person name="Clum A."/>
            <person name="Wang J."/>
            <person name="Palaniappan K."/>
            <person name="Ritter S."/>
            <person name="Chen I.-M."/>
            <person name="Stamatis D."/>
            <person name="Reddy T."/>
            <person name="O'Malley R."/>
            <person name="Daum C."/>
            <person name="Shapiro N."/>
            <person name="Ivanova N."/>
            <person name="Kyrpides N."/>
            <person name="Woyke T."/>
        </authorList>
    </citation>
    <scope>NUCLEOTIDE SEQUENCE [LARGE SCALE GENOMIC DNA]</scope>
    <source>
        <strain evidence="1 2">AS3.13</strain>
    </source>
</reference>
<comment type="caution">
    <text evidence="1">The sequence shown here is derived from an EMBL/GenBank/DDBJ whole genome shotgun (WGS) entry which is preliminary data.</text>
</comment>
<gene>
    <name evidence="1" type="ORF">F4693_003397</name>
</gene>
<evidence type="ECO:0000313" key="2">
    <source>
        <dbReference type="Proteomes" id="UP000522313"/>
    </source>
</evidence>
<organism evidence="1 2">
    <name type="scientific">Sphingomonas endophytica</name>
    <dbReference type="NCBI Taxonomy" id="869719"/>
    <lineage>
        <taxon>Bacteria</taxon>
        <taxon>Pseudomonadati</taxon>
        <taxon>Pseudomonadota</taxon>
        <taxon>Alphaproteobacteria</taxon>
        <taxon>Sphingomonadales</taxon>
        <taxon>Sphingomonadaceae</taxon>
        <taxon>Sphingomonas</taxon>
    </lineage>
</organism>
<dbReference type="EMBL" id="JACHBT010000022">
    <property type="protein sequence ID" value="MBB6506395.1"/>
    <property type="molecule type" value="Genomic_DNA"/>
</dbReference>
<sequence>MDATTGSTPQLENILWTARNAGASLIISRGQDPAAIRDMLDQGLVRERFGHLVLTFKGIQLRRSCARH</sequence>
<dbReference type="AlphaFoldDB" id="A0A7X0JF21"/>
<protein>
    <submittedName>
        <fullName evidence="1">Uncharacterized protein</fullName>
    </submittedName>
</protein>